<evidence type="ECO:0000256" key="1">
    <source>
        <dbReference type="ARBA" id="ARBA00004496"/>
    </source>
</evidence>
<dbReference type="GO" id="GO:0046872">
    <property type="term" value="F:metal ion binding"/>
    <property type="evidence" value="ECO:0007669"/>
    <property type="project" value="UniProtKB-KW"/>
</dbReference>
<sequence>METLAQLPIREIVAKDYRAALVFRAFGIDFCCKGDLTPLEACTRKKIDPKELLNRLIEAFTSPREEQFDFASWPLPLLVKYVETKHHKMIRDRIPMIQNFLKRVVKVHGNHEPHLRKVKQLFDKATQNLAEHLKREELIIFPYIKKISGDQNRRSLLLGPAFEPIREAIHKLMEEHEQEGNYLNEIRVLTHNFTPPEYACNTYKVAFSLLEEFDKTMQKHMHLEHHILFPAALSIELDQDFN</sequence>
<dbReference type="STRING" id="279824.SAMN03080617_00640"/>
<name>A0A1G5VQM4_9BACT</name>
<dbReference type="AlphaFoldDB" id="A0A1G5VQM4"/>
<dbReference type="Pfam" id="PF04405">
    <property type="entry name" value="ScdA_N"/>
    <property type="match status" value="1"/>
</dbReference>
<dbReference type="InterPro" id="IPR012312">
    <property type="entry name" value="Hemerythrin-like"/>
</dbReference>
<keyword evidence="2" id="KW-0963">Cytoplasm</keyword>
<dbReference type="EMBL" id="FMXE01000004">
    <property type="protein sequence ID" value="SDA48191.1"/>
    <property type="molecule type" value="Genomic_DNA"/>
</dbReference>
<dbReference type="NCBIfam" id="TIGR03652">
    <property type="entry name" value="FeS_repair_RIC"/>
    <property type="match status" value="1"/>
</dbReference>
<proteinExistence type="predicted"/>
<evidence type="ECO:0000259" key="5">
    <source>
        <dbReference type="Pfam" id="PF01814"/>
    </source>
</evidence>
<evidence type="ECO:0000313" key="6">
    <source>
        <dbReference type="EMBL" id="SDA48191.1"/>
    </source>
</evidence>
<evidence type="ECO:0000313" key="7">
    <source>
        <dbReference type="Proteomes" id="UP000198756"/>
    </source>
</evidence>
<protein>
    <submittedName>
        <fullName evidence="6">Regulator of cell morphogenesis and NO signaling</fullName>
    </submittedName>
</protein>
<dbReference type="Pfam" id="PF01814">
    <property type="entry name" value="Hemerythrin"/>
    <property type="match status" value="1"/>
</dbReference>
<keyword evidence="3" id="KW-0479">Metal-binding</keyword>
<keyword evidence="7" id="KW-1185">Reference proteome</keyword>
<dbReference type="RefSeq" id="WP_092728495.1">
    <property type="nucleotide sequence ID" value="NZ_FMXE01000004.1"/>
</dbReference>
<feature type="domain" description="Hemerythrin-like" evidence="5">
    <location>
        <begin position="85"/>
        <end position="232"/>
    </location>
</feature>
<comment type="subcellular location">
    <subcellularLocation>
        <location evidence="1">Cytoplasm</location>
    </subcellularLocation>
</comment>
<evidence type="ECO:0000256" key="4">
    <source>
        <dbReference type="ARBA" id="ARBA00023004"/>
    </source>
</evidence>
<dbReference type="Gene3D" id="1.20.120.520">
    <property type="entry name" value="nmb1532 protein domain like"/>
    <property type="match status" value="1"/>
</dbReference>
<organism evidence="6 7">
    <name type="scientific">Algoriphagus alkaliphilus</name>
    <dbReference type="NCBI Taxonomy" id="279824"/>
    <lineage>
        <taxon>Bacteria</taxon>
        <taxon>Pseudomonadati</taxon>
        <taxon>Bacteroidota</taxon>
        <taxon>Cytophagia</taxon>
        <taxon>Cytophagales</taxon>
        <taxon>Cyclobacteriaceae</taxon>
        <taxon>Algoriphagus</taxon>
    </lineage>
</organism>
<reference evidence="7" key="1">
    <citation type="submission" date="2016-10" db="EMBL/GenBank/DDBJ databases">
        <authorList>
            <person name="Varghese N."/>
            <person name="Submissions S."/>
        </authorList>
    </citation>
    <scope>NUCLEOTIDE SEQUENCE [LARGE SCALE GENOMIC DNA]</scope>
    <source>
        <strain evidence="7">DSM 22703</strain>
    </source>
</reference>
<accession>A0A1G5VQM4</accession>
<dbReference type="Proteomes" id="UP000198756">
    <property type="component" value="Unassembled WGS sequence"/>
</dbReference>
<dbReference type="InterPro" id="IPR019903">
    <property type="entry name" value="RIC_family"/>
</dbReference>
<dbReference type="PANTHER" id="PTHR36438:SF1">
    <property type="entry name" value="IRON-SULFUR CLUSTER REPAIR PROTEIN YTFE"/>
    <property type="match status" value="1"/>
</dbReference>
<evidence type="ECO:0000256" key="3">
    <source>
        <dbReference type="ARBA" id="ARBA00022723"/>
    </source>
</evidence>
<dbReference type="PANTHER" id="PTHR36438">
    <property type="entry name" value="IRON-SULFUR CLUSTER REPAIR PROTEIN YTFE"/>
    <property type="match status" value="1"/>
</dbReference>
<dbReference type="GO" id="GO:0005737">
    <property type="term" value="C:cytoplasm"/>
    <property type="evidence" value="ECO:0007669"/>
    <property type="project" value="UniProtKB-SubCell"/>
</dbReference>
<gene>
    <name evidence="6" type="ORF">SAMN03080617_00640</name>
</gene>
<evidence type="ECO:0000256" key="2">
    <source>
        <dbReference type="ARBA" id="ARBA00022490"/>
    </source>
</evidence>
<dbReference type="OrthoDB" id="9797132at2"/>
<keyword evidence="4" id="KW-0408">Iron</keyword>